<dbReference type="EMBL" id="MCGR01000020">
    <property type="protein sequence ID" value="ORY82892.1"/>
    <property type="molecule type" value="Genomic_DNA"/>
</dbReference>
<accession>A0A1Y2FG46</accession>
<organism evidence="2 3">
    <name type="scientific">Leucosporidium creatinivorum</name>
    <dbReference type="NCBI Taxonomy" id="106004"/>
    <lineage>
        <taxon>Eukaryota</taxon>
        <taxon>Fungi</taxon>
        <taxon>Dikarya</taxon>
        <taxon>Basidiomycota</taxon>
        <taxon>Pucciniomycotina</taxon>
        <taxon>Microbotryomycetes</taxon>
        <taxon>Leucosporidiales</taxon>
        <taxon>Leucosporidium</taxon>
    </lineage>
</organism>
<evidence type="ECO:0000313" key="2">
    <source>
        <dbReference type="EMBL" id="ORY82892.1"/>
    </source>
</evidence>
<reference evidence="2 3" key="1">
    <citation type="submission" date="2016-07" db="EMBL/GenBank/DDBJ databases">
        <title>Pervasive Adenine N6-methylation of Active Genes in Fungi.</title>
        <authorList>
            <consortium name="DOE Joint Genome Institute"/>
            <person name="Mondo S.J."/>
            <person name="Dannebaum R.O."/>
            <person name="Kuo R.C."/>
            <person name="Labutti K."/>
            <person name="Haridas S."/>
            <person name="Kuo A."/>
            <person name="Salamov A."/>
            <person name="Ahrendt S.R."/>
            <person name="Lipzen A."/>
            <person name="Sullivan W."/>
            <person name="Andreopoulos W.B."/>
            <person name="Clum A."/>
            <person name="Lindquist E."/>
            <person name="Daum C."/>
            <person name="Ramamoorthy G.K."/>
            <person name="Gryganskyi A."/>
            <person name="Culley D."/>
            <person name="Magnuson J.K."/>
            <person name="James T.Y."/>
            <person name="O'Malley M.A."/>
            <person name="Stajich J.E."/>
            <person name="Spatafora J.W."/>
            <person name="Visel A."/>
            <person name="Grigoriev I.V."/>
        </authorList>
    </citation>
    <scope>NUCLEOTIDE SEQUENCE [LARGE SCALE GENOMIC DNA]</scope>
    <source>
        <strain evidence="2 3">62-1032</strain>
    </source>
</reference>
<evidence type="ECO:0000313" key="3">
    <source>
        <dbReference type="Proteomes" id="UP000193467"/>
    </source>
</evidence>
<dbReference type="Proteomes" id="UP000193467">
    <property type="component" value="Unassembled WGS sequence"/>
</dbReference>
<feature type="region of interest" description="Disordered" evidence="1">
    <location>
        <begin position="1"/>
        <end position="123"/>
    </location>
</feature>
<feature type="region of interest" description="Disordered" evidence="1">
    <location>
        <begin position="149"/>
        <end position="176"/>
    </location>
</feature>
<gene>
    <name evidence="2" type="ORF">BCR35DRAFT_77805</name>
</gene>
<keyword evidence="3" id="KW-1185">Reference proteome</keyword>
<dbReference type="AlphaFoldDB" id="A0A1Y2FG46"/>
<comment type="caution">
    <text evidence="2">The sequence shown here is derived from an EMBL/GenBank/DDBJ whole genome shotgun (WGS) entry which is preliminary data.</text>
</comment>
<sequence>MATPPATPSRDAPSTPSRPLPPSLSQTIDLDRRGNRSRAGTGSSEVPSILVSPSSPVQREGEPSLGREVGREQREEEQEGREEPTTTPTPTPAIANDSKPKPNPASSADSPTPSSFSFSSFLPSLPTSLPSISLSSFIPRLPTTSLNGPTIHLVHSSSEAGSGRGPRGDEGEAGEGELVIEQEGSSHLSRVRVLTTV</sequence>
<feature type="compositionally biased region" description="Low complexity" evidence="1">
    <location>
        <begin position="104"/>
        <end position="123"/>
    </location>
</feature>
<evidence type="ECO:0000256" key="1">
    <source>
        <dbReference type="SAM" id="MobiDB-lite"/>
    </source>
</evidence>
<dbReference type="InParanoid" id="A0A1Y2FG46"/>
<proteinExistence type="predicted"/>
<name>A0A1Y2FG46_9BASI</name>
<feature type="compositionally biased region" description="Low complexity" evidence="1">
    <location>
        <begin position="43"/>
        <end position="57"/>
    </location>
</feature>
<protein>
    <submittedName>
        <fullName evidence="2">Uncharacterized protein</fullName>
    </submittedName>
</protein>